<dbReference type="InterPro" id="IPR012340">
    <property type="entry name" value="NA-bd_OB-fold"/>
</dbReference>
<dbReference type="InterPro" id="IPR011344">
    <property type="entry name" value="ssDNA-bd"/>
</dbReference>
<dbReference type="PANTHER" id="PTHR10302">
    <property type="entry name" value="SINGLE-STRANDED DNA-BINDING PROTEIN"/>
    <property type="match status" value="1"/>
</dbReference>
<evidence type="ECO:0000313" key="5">
    <source>
        <dbReference type="Proteomes" id="UP000741013"/>
    </source>
</evidence>
<dbReference type="GO" id="GO:0003677">
    <property type="term" value="F:DNA binding"/>
    <property type="evidence" value="ECO:0007669"/>
    <property type="project" value="UniProtKB-KW"/>
</dbReference>
<dbReference type="Proteomes" id="UP000741013">
    <property type="component" value="Unassembled WGS sequence"/>
</dbReference>
<comment type="caution">
    <text evidence="4">The sequence shown here is derived from an EMBL/GenBank/DDBJ whole genome shotgun (WGS) entry which is preliminary data.</text>
</comment>
<organism evidence="4 5">
    <name type="scientific">Amycolatopsis magusensis</name>
    <dbReference type="NCBI Taxonomy" id="882444"/>
    <lineage>
        <taxon>Bacteria</taxon>
        <taxon>Bacillati</taxon>
        <taxon>Actinomycetota</taxon>
        <taxon>Actinomycetes</taxon>
        <taxon>Pseudonocardiales</taxon>
        <taxon>Pseudonocardiaceae</taxon>
        <taxon>Amycolatopsis</taxon>
    </lineage>
</organism>
<name>A0ABS4PS04_9PSEU</name>
<proteinExistence type="predicted"/>
<evidence type="ECO:0000256" key="3">
    <source>
        <dbReference type="SAM" id="MobiDB-lite"/>
    </source>
</evidence>
<dbReference type="EMBL" id="JAGGMS010000001">
    <property type="protein sequence ID" value="MBP2181391.1"/>
    <property type="molecule type" value="Genomic_DNA"/>
</dbReference>
<keyword evidence="5" id="KW-1185">Reference proteome</keyword>
<dbReference type="InterPro" id="IPR000424">
    <property type="entry name" value="Primosome_PriB/ssb"/>
</dbReference>
<dbReference type="SUPFAM" id="SSF50249">
    <property type="entry name" value="Nucleic acid-binding proteins"/>
    <property type="match status" value="1"/>
</dbReference>
<dbReference type="RefSeq" id="WP_209664821.1">
    <property type="nucleotide sequence ID" value="NZ_JAGGMS010000001.1"/>
</dbReference>
<reference evidence="4 5" key="1">
    <citation type="submission" date="2021-03" db="EMBL/GenBank/DDBJ databases">
        <title>Sequencing the genomes of 1000 actinobacteria strains.</title>
        <authorList>
            <person name="Klenk H.-P."/>
        </authorList>
    </citation>
    <scope>NUCLEOTIDE SEQUENCE [LARGE SCALE GENOMIC DNA]</scope>
    <source>
        <strain evidence="4 5">DSM 45510</strain>
    </source>
</reference>
<dbReference type="PANTHER" id="PTHR10302:SF27">
    <property type="entry name" value="SINGLE-STRANDED DNA-BINDING PROTEIN"/>
    <property type="match status" value="1"/>
</dbReference>
<dbReference type="CDD" id="cd04496">
    <property type="entry name" value="SSB_OBF"/>
    <property type="match status" value="1"/>
</dbReference>
<protein>
    <submittedName>
        <fullName evidence="4">Single-strand DNA-binding protein</fullName>
    </submittedName>
</protein>
<accession>A0ABS4PS04</accession>
<dbReference type="Pfam" id="PF00436">
    <property type="entry name" value="SSB"/>
    <property type="match status" value="1"/>
</dbReference>
<gene>
    <name evidence="4" type="ORF">JOM49_002917</name>
</gene>
<keyword evidence="1 2" id="KW-0238">DNA-binding</keyword>
<sequence length="152" mass="16677">MALGETPLTIVGTVLSEVSTRSVGENGHHVASFWLRSHERRRDKETMEWVDGRQLTVRVTCWRRLAESVGGSLVKGDPVIVSGRLYTREFVADGQSKSIAELEAHAIGPNLTRCTALVRRKGRPEQPEPLWEDNGEGEVSRALSPGEGMSAA</sequence>
<evidence type="ECO:0000256" key="1">
    <source>
        <dbReference type="ARBA" id="ARBA00023125"/>
    </source>
</evidence>
<dbReference type="PROSITE" id="PS50935">
    <property type="entry name" value="SSB"/>
    <property type="match status" value="1"/>
</dbReference>
<evidence type="ECO:0000256" key="2">
    <source>
        <dbReference type="PROSITE-ProRule" id="PRU00252"/>
    </source>
</evidence>
<feature type="region of interest" description="Disordered" evidence="3">
    <location>
        <begin position="122"/>
        <end position="152"/>
    </location>
</feature>
<dbReference type="Gene3D" id="2.40.50.140">
    <property type="entry name" value="Nucleic acid-binding proteins"/>
    <property type="match status" value="1"/>
</dbReference>
<evidence type="ECO:0000313" key="4">
    <source>
        <dbReference type="EMBL" id="MBP2181391.1"/>
    </source>
</evidence>